<reference evidence="1" key="1">
    <citation type="submission" date="2022-01" db="EMBL/GenBank/DDBJ databases">
        <authorList>
            <person name="Jo J.-H."/>
            <person name="Im W.-T."/>
        </authorList>
    </citation>
    <scope>NUCLEOTIDE SEQUENCE</scope>
    <source>
        <strain evidence="1">NA20</strain>
    </source>
</reference>
<dbReference type="EMBL" id="JAKLTR010000007">
    <property type="protein sequence ID" value="MCG2615022.1"/>
    <property type="molecule type" value="Genomic_DNA"/>
</dbReference>
<proteinExistence type="predicted"/>
<evidence type="ECO:0000313" key="2">
    <source>
        <dbReference type="Proteomes" id="UP001165367"/>
    </source>
</evidence>
<sequence length="428" mass="49694">MTERLLQYIWQVQYYNASGLMTIDGENVLVFAAGTHNTNQGPDFLNARIRIGDFTWSGSVELHLRTSDWQRHEHEQDPLYNNVILHVVWDHDAFVNDLPVLELKDRISGLLLQQYEFLLNATGFIPCGKQIMQIKEIEWQRWKDRLVAERMLRKAEQADVLLKQNNYHWAETFWWLLARSFGSQVNADFFESVARSIPLSLLSRHKNQIHQLEALLLGQAGLLNACMGEDYPVLLQREYGFLRHKYSLDPVHGQALFLRMRPVNFPTVRLAQLAMLIHQTTHLFSKVKEAEELKEIFQWLEVTANDYWHYHYRLGEVSAFKPKKIGAGMIESIVINTIVPLLFAYAHFHGEEVLKAKALRWLMQLSAESNTVIDGFMELGVGTFNAFDSQAMLELKSQYCNQRRCLDCAAGNVILQRGEKEEKEEKEE</sequence>
<protein>
    <submittedName>
        <fullName evidence="1">DUF2851 family protein</fullName>
    </submittedName>
</protein>
<comment type="caution">
    <text evidence="1">The sequence shown here is derived from an EMBL/GenBank/DDBJ whole genome shotgun (WGS) entry which is preliminary data.</text>
</comment>
<dbReference type="Proteomes" id="UP001165367">
    <property type="component" value="Unassembled WGS sequence"/>
</dbReference>
<evidence type="ECO:0000313" key="1">
    <source>
        <dbReference type="EMBL" id="MCG2615022.1"/>
    </source>
</evidence>
<organism evidence="1 2">
    <name type="scientific">Terrimonas ginsenosidimutans</name>
    <dbReference type="NCBI Taxonomy" id="2908004"/>
    <lineage>
        <taxon>Bacteria</taxon>
        <taxon>Pseudomonadati</taxon>
        <taxon>Bacteroidota</taxon>
        <taxon>Chitinophagia</taxon>
        <taxon>Chitinophagales</taxon>
        <taxon>Chitinophagaceae</taxon>
        <taxon>Terrimonas</taxon>
    </lineage>
</organism>
<dbReference type="Pfam" id="PF11013">
    <property type="entry name" value="DUF2851"/>
    <property type="match status" value="1"/>
</dbReference>
<dbReference type="InterPro" id="IPR021272">
    <property type="entry name" value="DUF2851"/>
</dbReference>
<name>A0ABS9KRQ8_9BACT</name>
<dbReference type="RefSeq" id="WP_237871985.1">
    <property type="nucleotide sequence ID" value="NZ_JAKLTR010000007.1"/>
</dbReference>
<gene>
    <name evidence="1" type="ORF">LZZ85_12055</name>
</gene>
<accession>A0ABS9KRQ8</accession>
<keyword evidence="2" id="KW-1185">Reference proteome</keyword>